<protein>
    <submittedName>
        <fullName evidence="2">Uncharacterized protein</fullName>
    </submittedName>
</protein>
<evidence type="ECO:0000256" key="1">
    <source>
        <dbReference type="SAM" id="MobiDB-lite"/>
    </source>
</evidence>
<organism evidence="2 3">
    <name type="scientific">Brasilonema sennae CENA114</name>
    <dbReference type="NCBI Taxonomy" id="415709"/>
    <lineage>
        <taxon>Bacteria</taxon>
        <taxon>Bacillati</taxon>
        <taxon>Cyanobacteriota</taxon>
        <taxon>Cyanophyceae</taxon>
        <taxon>Nostocales</taxon>
        <taxon>Scytonemataceae</taxon>
        <taxon>Brasilonema</taxon>
        <taxon>Bromeliae group (in: Brasilonema)</taxon>
    </lineage>
</organism>
<dbReference type="EMBL" id="CP030118">
    <property type="protein sequence ID" value="QDL08199.1"/>
    <property type="molecule type" value="Genomic_DNA"/>
</dbReference>
<name>A0A856MDL5_9CYAN</name>
<evidence type="ECO:0000313" key="2">
    <source>
        <dbReference type="EMBL" id="QDL08199.1"/>
    </source>
</evidence>
<dbReference type="KEGG" id="bsen:DP114_10055"/>
<accession>A0A856MDL5</accession>
<dbReference type="Proteomes" id="UP000503129">
    <property type="component" value="Chromosome"/>
</dbReference>
<feature type="region of interest" description="Disordered" evidence="1">
    <location>
        <begin position="73"/>
        <end position="110"/>
    </location>
</feature>
<sequence length="142" mass="14753">MSPQGEVFPLGSLGMPVPSVGIALCLRHACAVARASGGGDTGMPVARLTEERQSGDKDCSALTHLSGISIALPCPHSRSKTRSSQRDTRKGQGTAVAGLSENPQGPTASTDRCLTVGKAYQERCLTPALSSPMQCLLMTNDQ</sequence>
<dbReference type="AlphaFoldDB" id="A0A856MDL5"/>
<proteinExistence type="predicted"/>
<keyword evidence="3" id="KW-1185">Reference proteome</keyword>
<gene>
    <name evidence="2" type="ORF">DP114_10055</name>
</gene>
<feature type="compositionally biased region" description="Polar residues" evidence="1">
    <location>
        <begin position="101"/>
        <end position="110"/>
    </location>
</feature>
<reference evidence="2 3" key="1">
    <citation type="submission" date="2018-06" db="EMBL/GenBank/DDBJ databases">
        <title>Comparative genomics of Brasilonema spp. strains.</title>
        <authorList>
            <person name="Alvarenga D.O."/>
            <person name="Fiore M.F."/>
            <person name="Varani A.M."/>
        </authorList>
    </citation>
    <scope>NUCLEOTIDE SEQUENCE [LARGE SCALE GENOMIC DNA]</scope>
    <source>
        <strain evidence="2 3">CENA114</strain>
    </source>
</reference>
<evidence type="ECO:0000313" key="3">
    <source>
        <dbReference type="Proteomes" id="UP000503129"/>
    </source>
</evidence>